<dbReference type="Gene3D" id="1.50.10.130">
    <property type="entry name" value="Terpene synthase, N-terminal domain"/>
    <property type="match status" value="1"/>
</dbReference>
<proteinExistence type="predicted"/>
<dbReference type="InterPro" id="IPR005630">
    <property type="entry name" value="Terpene_synthase_metal-bd"/>
</dbReference>
<keyword evidence="4" id="KW-0456">Lyase</keyword>
<sequence>MTQTKETGPFKGTAAPVKQRYFDPAHHVPFPLDYQLQQLVKKIKGKMASKPKEGDEYQIEELVMVDAIQRLGHEYYFQEDINAALRKWSKVEEGGHNLHDVALRFRLLRQAGYNVQADTFDNFKNEDGKFKQELCKDTKGLLSLFEASELNILGDEILDEAAYFTWNLLKSSLSNIHENAAVIIKTTLINPHHKSLPRLTAKKELPNFETSLNFLHDCSDTQDWIKEIQDLARTDINKAQITLQSETTQISKWWKELGMAEVLEHARNEPIKWHMWSSVALPSPDMAELRVELTKAISFIYIIDDIFDVYGKLEELILFVEAVNRWEYADMNGLPNYMKICLKALFDTTAEMSKKVYINHGWNAEGYLQNVWSELCNAFLVEARWFANERLPTTDEYLKNGLVSSGVYVVFGTLFSLLGEAKHLWNAHPEIVSVTGTILRLSDDLGSAKDENQDGHDGSFLACYMNEHDGSSDEIARECVVEMISDAWKRLNEQCLSHSPFSSDLKIAFLNLARMIPVMYSYDDNHRLPVLEKHMKSLLYEETNHTLSISNVGEL</sequence>
<name>A0A0J8E0E1_BETVV</name>
<dbReference type="InterPro" id="IPR008949">
    <property type="entry name" value="Isoprenoid_synthase_dom_sf"/>
</dbReference>
<dbReference type="Gene3D" id="1.10.600.10">
    <property type="entry name" value="Farnesyl Diphosphate Synthase"/>
    <property type="match status" value="1"/>
</dbReference>
<dbReference type="Proteomes" id="UP000035740">
    <property type="component" value="Unassembled WGS sequence"/>
</dbReference>
<feature type="domain" description="Terpene synthase N-terminal" evidence="5">
    <location>
        <begin position="35"/>
        <end position="176"/>
    </location>
</feature>
<accession>A0A0J8E0E1</accession>
<dbReference type="InterPro" id="IPR034741">
    <property type="entry name" value="Terpene_cyclase-like_1_C"/>
</dbReference>
<dbReference type="PANTHER" id="PTHR31225:SF0">
    <property type="entry name" value="S-(+)-LINALOOL SYNTHASE, CHLOROPLASTIC"/>
    <property type="match status" value="1"/>
</dbReference>
<dbReference type="InterPro" id="IPR036965">
    <property type="entry name" value="Terpene_synth_N_sf"/>
</dbReference>
<evidence type="ECO:0000259" key="6">
    <source>
        <dbReference type="Pfam" id="PF03936"/>
    </source>
</evidence>
<dbReference type="KEGG" id="bvg:104883052"/>
<dbReference type="eggNOG" id="ENOG502QTGK">
    <property type="taxonomic scope" value="Eukaryota"/>
</dbReference>
<evidence type="ECO:0000313" key="7">
    <source>
        <dbReference type="EMBL" id="KMS96555.1"/>
    </source>
</evidence>
<reference evidence="7 8" key="1">
    <citation type="journal article" date="2014" name="Nature">
        <title>The genome of the recently domesticated crop plant sugar beet (Beta vulgaris).</title>
        <authorList>
            <person name="Dohm J.C."/>
            <person name="Minoche A.E."/>
            <person name="Holtgrawe D."/>
            <person name="Capella-Gutierrez S."/>
            <person name="Zakrzewski F."/>
            <person name="Tafer H."/>
            <person name="Rupp O."/>
            <person name="Sorensen T.R."/>
            <person name="Stracke R."/>
            <person name="Reinhardt R."/>
            <person name="Goesmann A."/>
            <person name="Kraft T."/>
            <person name="Schulz B."/>
            <person name="Stadler P.F."/>
            <person name="Schmidt T."/>
            <person name="Gabaldon T."/>
            <person name="Lehrach H."/>
            <person name="Weisshaar B."/>
            <person name="Himmelbauer H."/>
        </authorList>
    </citation>
    <scope>NUCLEOTIDE SEQUENCE [LARGE SCALE GENOMIC DNA]</scope>
    <source>
        <tissue evidence="7">Taproot</tissue>
    </source>
</reference>
<comment type="cofactor">
    <cofactor evidence="1">
        <name>Mg(2+)</name>
        <dbReference type="ChEBI" id="CHEBI:18420"/>
    </cofactor>
</comment>
<evidence type="ECO:0000259" key="5">
    <source>
        <dbReference type="Pfam" id="PF01397"/>
    </source>
</evidence>
<dbReference type="GO" id="GO:0016114">
    <property type="term" value="P:terpenoid biosynthetic process"/>
    <property type="evidence" value="ECO:0007669"/>
    <property type="project" value="InterPro"/>
</dbReference>
<dbReference type="OrthoDB" id="1921927at2759"/>
<evidence type="ECO:0000313" key="8">
    <source>
        <dbReference type="Proteomes" id="UP000035740"/>
    </source>
</evidence>
<keyword evidence="8" id="KW-1185">Reference proteome</keyword>
<gene>
    <name evidence="7" type="ORF">BVRB_8g201900</name>
</gene>
<dbReference type="Pfam" id="PF03936">
    <property type="entry name" value="Terpene_synth_C"/>
    <property type="match status" value="1"/>
</dbReference>
<dbReference type="SUPFAM" id="SSF48239">
    <property type="entry name" value="Terpenoid cyclases/Protein prenyltransferases"/>
    <property type="match status" value="1"/>
</dbReference>
<dbReference type="Gramene" id="KMS96555">
    <property type="protein sequence ID" value="KMS96555"/>
    <property type="gene ID" value="BVRB_8g201900"/>
</dbReference>
<dbReference type="Pfam" id="PF01397">
    <property type="entry name" value="Terpene_synth"/>
    <property type="match status" value="1"/>
</dbReference>
<keyword evidence="3" id="KW-0460">Magnesium</keyword>
<dbReference type="SUPFAM" id="SSF48576">
    <property type="entry name" value="Terpenoid synthases"/>
    <property type="match status" value="1"/>
</dbReference>
<dbReference type="InterPro" id="IPR001906">
    <property type="entry name" value="Terpene_synth_N"/>
</dbReference>
<organism evidence="7 8">
    <name type="scientific">Beta vulgaris subsp. vulgaris</name>
    <name type="common">Beet</name>
    <dbReference type="NCBI Taxonomy" id="3555"/>
    <lineage>
        <taxon>Eukaryota</taxon>
        <taxon>Viridiplantae</taxon>
        <taxon>Streptophyta</taxon>
        <taxon>Embryophyta</taxon>
        <taxon>Tracheophyta</taxon>
        <taxon>Spermatophyta</taxon>
        <taxon>Magnoliopsida</taxon>
        <taxon>eudicotyledons</taxon>
        <taxon>Gunneridae</taxon>
        <taxon>Pentapetalae</taxon>
        <taxon>Caryophyllales</taxon>
        <taxon>Chenopodiaceae</taxon>
        <taxon>Betoideae</taxon>
        <taxon>Beta</taxon>
    </lineage>
</organism>
<evidence type="ECO:0000256" key="2">
    <source>
        <dbReference type="ARBA" id="ARBA00022723"/>
    </source>
</evidence>
<dbReference type="EMBL" id="KQ090371">
    <property type="protein sequence ID" value="KMS96555.1"/>
    <property type="molecule type" value="Genomic_DNA"/>
</dbReference>
<evidence type="ECO:0000256" key="1">
    <source>
        <dbReference type="ARBA" id="ARBA00001946"/>
    </source>
</evidence>
<dbReference type="GO" id="GO:0000287">
    <property type="term" value="F:magnesium ion binding"/>
    <property type="evidence" value="ECO:0007669"/>
    <property type="project" value="InterPro"/>
</dbReference>
<dbReference type="InterPro" id="IPR050148">
    <property type="entry name" value="Terpene_synthase-like"/>
</dbReference>
<dbReference type="AlphaFoldDB" id="A0A0J8E0E1"/>
<dbReference type="SFLD" id="SFLDG01019">
    <property type="entry name" value="Terpene_Cyclase_Like_1_C_Termi"/>
    <property type="match status" value="1"/>
</dbReference>
<feature type="domain" description="Terpene synthase metal-binding" evidence="6">
    <location>
        <begin position="255"/>
        <end position="489"/>
    </location>
</feature>
<evidence type="ECO:0000256" key="4">
    <source>
        <dbReference type="ARBA" id="ARBA00023239"/>
    </source>
</evidence>
<keyword evidence="2" id="KW-0479">Metal-binding</keyword>
<dbReference type="OMA" id="RNEPIKW"/>
<dbReference type="GO" id="GO:0010333">
    <property type="term" value="F:terpene synthase activity"/>
    <property type="evidence" value="ECO:0007669"/>
    <property type="project" value="InterPro"/>
</dbReference>
<evidence type="ECO:0000256" key="3">
    <source>
        <dbReference type="ARBA" id="ARBA00022842"/>
    </source>
</evidence>
<dbReference type="PANTHER" id="PTHR31225">
    <property type="entry name" value="OS04G0344100 PROTEIN-RELATED"/>
    <property type="match status" value="1"/>
</dbReference>
<protein>
    <submittedName>
        <fullName evidence="7">Uncharacterized protein</fullName>
    </submittedName>
</protein>
<dbReference type="SFLD" id="SFLDS00005">
    <property type="entry name" value="Isoprenoid_Synthase_Type_I"/>
    <property type="match status" value="1"/>
</dbReference>
<dbReference type="InterPro" id="IPR008930">
    <property type="entry name" value="Terpenoid_cyclase/PrenylTrfase"/>
</dbReference>